<dbReference type="GeneID" id="91105718"/>
<accession>A0AAX4KRZ1</accession>
<proteinExistence type="predicted"/>
<evidence type="ECO:0000313" key="1">
    <source>
        <dbReference type="EMBL" id="WWD08804.1"/>
    </source>
</evidence>
<keyword evidence="2" id="KW-1185">Reference proteome</keyword>
<dbReference type="EMBL" id="CP144090">
    <property type="protein sequence ID" value="WWD08804.1"/>
    <property type="molecule type" value="Genomic_DNA"/>
</dbReference>
<organism evidence="1 2">
    <name type="scientific">Kwoniella europaea PYCC6329</name>
    <dbReference type="NCBI Taxonomy" id="1423913"/>
    <lineage>
        <taxon>Eukaryota</taxon>
        <taxon>Fungi</taxon>
        <taxon>Dikarya</taxon>
        <taxon>Basidiomycota</taxon>
        <taxon>Agaricomycotina</taxon>
        <taxon>Tremellomycetes</taxon>
        <taxon>Tremellales</taxon>
        <taxon>Cryptococcaceae</taxon>
        <taxon>Kwoniella</taxon>
    </lineage>
</organism>
<dbReference type="AlphaFoldDB" id="A0AAX4KRZ1"/>
<reference evidence="1 2" key="1">
    <citation type="submission" date="2024-01" db="EMBL/GenBank/DDBJ databases">
        <title>Comparative genomics of Cryptococcus and Kwoniella reveals pathogenesis evolution and contrasting modes of karyotype evolution via chromosome fusion or intercentromeric recombination.</title>
        <authorList>
            <person name="Coelho M.A."/>
            <person name="David-Palma M."/>
            <person name="Shea T."/>
            <person name="Bowers K."/>
            <person name="McGinley-Smith S."/>
            <person name="Mohammad A.W."/>
            <person name="Gnirke A."/>
            <person name="Yurkov A.M."/>
            <person name="Nowrousian M."/>
            <person name="Sun S."/>
            <person name="Cuomo C.A."/>
            <person name="Heitman J."/>
        </authorList>
    </citation>
    <scope>NUCLEOTIDE SEQUENCE [LARGE SCALE GENOMIC DNA]</scope>
    <source>
        <strain evidence="1 2">PYCC6329</strain>
    </source>
</reference>
<dbReference type="RefSeq" id="XP_066086771.1">
    <property type="nucleotide sequence ID" value="XM_066230674.1"/>
</dbReference>
<dbReference type="InterPro" id="IPR051678">
    <property type="entry name" value="AGP_Transferase"/>
</dbReference>
<dbReference type="SUPFAM" id="SSF56112">
    <property type="entry name" value="Protein kinase-like (PK-like)"/>
    <property type="match status" value="1"/>
</dbReference>
<dbReference type="KEGG" id="ker:91105718"/>
<dbReference type="InterPro" id="IPR011009">
    <property type="entry name" value="Kinase-like_dom_sf"/>
</dbReference>
<gene>
    <name evidence="1" type="ORF">V865_006917</name>
</gene>
<protein>
    <recommendedName>
        <fullName evidence="3">Aminoglycoside phosphotransferase domain-containing protein</fullName>
    </recommendedName>
</protein>
<evidence type="ECO:0000313" key="2">
    <source>
        <dbReference type="Proteomes" id="UP001358614"/>
    </source>
</evidence>
<dbReference type="PANTHER" id="PTHR21310">
    <property type="entry name" value="AMINOGLYCOSIDE PHOSPHOTRANSFERASE-RELATED-RELATED"/>
    <property type="match status" value="1"/>
</dbReference>
<dbReference type="PANTHER" id="PTHR21310:SF15">
    <property type="entry name" value="AMINOGLYCOSIDE PHOSPHOTRANSFERASE DOMAIN-CONTAINING PROTEIN"/>
    <property type="match status" value="1"/>
</dbReference>
<name>A0AAX4KRZ1_9TREE</name>
<dbReference type="Proteomes" id="UP001358614">
    <property type="component" value="Chromosome 2"/>
</dbReference>
<sequence length="343" mass="39454">MRVRRRAVHMYPDGPLELNLMSEVATNRGLSKAGVAVPTAYPRPKNSKLHPRLLYCYQDWLPGDTWRPFMSTATCHLPLDATSVRHVNSIVEWFLSMEKCSFEKVGSLCFDDNDQQDIVIGPLIERHPAYTVPPYFRGPFNTPKERWIATIDNRIALILSRNYCSSNREVKHYLALKAARQLVQNCKQLDNSGPFYIKHDDDKFDHIKAQADGQVTGILDWEWAYTTNKEEAFAAPNGFVSAEYIKGKNDQLSPREHAMIDAYISRGRPDLAECVRKGRKYHRLVDLFRDNVINISNINALERAFLDLPDDYVGQSQTIEQWVELMKEKYKDDEGLRSLLGTD</sequence>
<evidence type="ECO:0008006" key="3">
    <source>
        <dbReference type="Google" id="ProtNLM"/>
    </source>
</evidence>